<proteinExistence type="predicted"/>
<dbReference type="AlphaFoldDB" id="A0AAD9XI80"/>
<feature type="region of interest" description="Disordered" evidence="1">
    <location>
        <begin position="326"/>
        <end position="353"/>
    </location>
</feature>
<protein>
    <submittedName>
        <fullName evidence="2">Uncharacterized protein</fullName>
    </submittedName>
</protein>
<feature type="compositionally biased region" description="Basic residues" evidence="1">
    <location>
        <begin position="344"/>
        <end position="353"/>
    </location>
</feature>
<name>A0AAD9XI80_9ROSI</name>
<evidence type="ECO:0000313" key="2">
    <source>
        <dbReference type="EMBL" id="KAK2659954.1"/>
    </source>
</evidence>
<gene>
    <name evidence="2" type="ORF">Ddye_006487</name>
</gene>
<organism evidence="2 3">
    <name type="scientific">Dipteronia dyeriana</name>
    <dbReference type="NCBI Taxonomy" id="168575"/>
    <lineage>
        <taxon>Eukaryota</taxon>
        <taxon>Viridiplantae</taxon>
        <taxon>Streptophyta</taxon>
        <taxon>Embryophyta</taxon>
        <taxon>Tracheophyta</taxon>
        <taxon>Spermatophyta</taxon>
        <taxon>Magnoliopsida</taxon>
        <taxon>eudicotyledons</taxon>
        <taxon>Gunneridae</taxon>
        <taxon>Pentapetalae</taxon>
        <taxon>rosids</taxon>
        <taxon>malvids</taxon>
        <taxon>Sapindales</taxon>
        <taxon>Sapindaceae</taxon>
        <taxon>Hippocastanoideae</taxon>
        <taxon>Acereae</taxon>
        <taxon>Dipteronia</taxon>
    </lineage>
</organism>
<evidence type="ECO:0000256" key="1">
    <source>
        <dbReference type="SAM" id="MobiDB-lite"/>
    </source>
</evidence>
<keyword evidence="3" id="KW-1185">Reference proteome</keyword>
<dbReference type="EMBL" id="JANJYI010000002">
    <property type="protein sequence ID" value="KAK2659954.1"/>
    <property type="molecule type" value="Genomic_DNA"/>
</dbReference>
<reference evidence="2" key="1">
    <citation type="journal article" date="2023" name="Plant J.">
        <title>Genome sequences and population genomics provide insights into the demographic history, inbreeding, and mutation load of two 'living fossil' tree species of Dipteronia.</title>
        <authorList>
            <person name="Feng Y."/>
            <person name="Comes H.P."/>
            <person name="Chen J."/>
            <person name="Zhu S."/>
            <person name="Lu R."/>
            <person name="Zhang X."/>
            <person name="Li P."/>
            <person name="Qiu J."/>
            <person name="Olsen K.M."/>
            <person name="Qiu Y."/>
        </authorList>
    </citation>
    <scope>NUCLEOTIDE SEQUENCE</scope>
    <source>
        <strain evidence="2">KIB01</strain>
    </source>
</reference>
<accession>A0AAD9XI80</accession>
<sequence length="353" mass="39527">MKVASYGWNRRNFSSPKLNFFKGTDIKQNGGDREAYVQNVSQNDRSFVEVVQGNAVNSYGISEKVEENLYSMSLDYHLSNQFWLNRLMLGASLSLERFLQLRKHHDQVYWESLPEKERFQNGLTKEVGVDASVSCSPQVSRAKVCKRNRGLTMKQRKLKVWTARETKVKQVFKCDFLEHGAKVILVNGAMDKGKRMWVGKAKSRPISIVSGSVSGSEESRKVLFLNSQNVWGECSKRDVNLSTADSVLRKQFGGPVALDKGPVDGDGVLVALMRRKTMKDYKSVLTLANWSAEGGGVSSERSGRVEEMDQIVADVEKKGVDLTDSSASIFKKRGRPSSNVSNKHSMKTRSAKI</sequence>
<comment type="caution">
    <text evidence="2">The sequence shown here is derived from an EMBL/GenBank/DDBJ whole genome shotgun (WGS) entry which is preliminary data.</text>
</comment>
<evidence type="ECO:0000313" key="3">
    <source>
        <dbReference type="Proteomes" id="UP001280121"/>
    </source>
</evidence>
<dbReference type="Proteomes" id="UP001280121">
    <property type="component" value="Unassembled WGS sequence"/>
</dbReference>